<feature type="domain" description="Conserved oligomeric Golgi complex subunit 2 N-terminal" evidence="10">
    <location>
        <begin position="42"/>
        <end position="109"/>
    </location>
</feature>
<evidence type="ECO:0000256" key="1">
    <source>
        <dbReference type="ARBA" id="ARBA00004395"/>
    </source>
</evidence>
<feature type="region of interest" description="Disordered" evidence="9">
    <location>
        <begin position="529"/>
        <end position="556"/>
    </location>
</feature>
<keyword evidence="5" id="KW-0653">Protein transport</keyword>
<feature type="region of interest" description="Disordered" evidence="9">
    <location>
        <begin position="1"/>
        <end position="23"/>
    </location>
</feature>
<evidence type="ECO:0000256" key="6">
    <source>
        <dbReference type="ARBA" id="ARBA00023034"/>
    </source>
</evidence>
<dbReference type="GO" id="GO:0006891">
    <property type="term" value="P:intra-Golgi vesicle-mediated transport"/>
    <property type="evidence" value="ECO:0007669"/>
    <property type="project" value="TreeGrafter"/>
</dbReference>
<evidence type="ECO:0000256" key="9">
    <source>
        <dbReference type="SAM" id="MobiDB-lite"/>
    </source>
</evidence>
<dbReference type="GeneID" id="28999818"/>
<accession>A0A167QYF8</accession>
<evidence type="ECO:0000256" key="3">
    <source>
        <dbReference type="ARBA" id="ARBA00020977"/>
    </source>
</evidence>
<dbReference type="GO" id="GO:0007030">
    <property type="term" value="P:Golgi organization"/>
    <property type="evidence" value="ECO:0007669"/>
    <property type="project" value="InterPro"/>
</dbReference>
<evidence type="ECO:0000259" key="10">
    <source>
        <dbReference type="Pfam" id="PF06148"/>
    </source>
</evidence>
<dbReference type="InParanoid" id="A0A167QYF8"/>
<dbReference type="InterPro" id="IPR009316">
    <property type="entry name" value="COG2"/>
</dbReference>
<comment type="similarity">
    <text evidence="2">Belongs to the COG2 family.</text>
</comment>
<evidence type="ECO:0000256" key="4">
    <source>
        <dbReference type="ARBA" id="ARBA00022448"/>
    </source>
</evidence>
<proteinExistence type="inferred from homology"/>
<keyword evidence="7" id="KW-0472">Membrane</keyword>
<keyword evidence="4" id="KW-0813">Transport</keyword>
<dbReference type="OrthoDB" id="332281at2759"/>
<dbReference type="VEuPathDB" id="FungiDB:PHYBLDRAFT_184315"/>
<dbReference type="Proteomes" id="UP000077315">
    <property type="component" value="Unassembled WGS sequence"/>
</dbReference>
<evidence type="ECO:0000256" key="5">
    <source>
        <dbReference type="ARBA" id="ARBA00022927"/>
    </source>
</evidence>
<reference evidence="13" key="1">
    <citation type="submission" date="2015-06" db="EMBL/GenBank/DDBJ databases">
        <title>Expansion of signal transduction pathways in fungi by whole-genome duplication.</title>
        <authorList>
            <consortium name="DOE Joint Genome Institute"/>
            <person name="Corrochano L.M."/>
            <person name="Kuo A."/>
            <person name="Marcet-Houben M."/>
            <person name="Polaino S."/>
            <person name="Salamov A."/>
            <person name="Villalobos J.M."/>
            <person name="Alvarez M.I."/>
            <person name="Avalos J."/>
            <person name="Benito E.P."/>
            <person name="Benoit I."/>
            <person name="Burger G."/>
            <person name="Camino L.P."/>
            <person name="Canovas D."/>
            <person name="Cerda-Olmedo E."/>
            <person name="Cheng J.-F."/>
            <person name="Dominguez A."/>
            <person name="Elias M."/>
            <person name="Eslava A.P."/>
            <person name="Glaser F."/>
            <person name="Grimwood J."/>
            <person name="Gutierrez G."/>
            <person name="Heitman J."/>
            <person name="Henrissat B."/>
            <person name="Iturriaga E.A."/>
            <person name="Lang B.F."/>
            <person name="Lavin J.L."/>
            <person name="Lee S."/>
            <person name="Li W."/>
            <person name="Lindquist E."/>
            <person name="Lopez-Garcia S."/>
            <person name="Luque E.M."/>
            <person name="Marcos A.T."/>
            <person name="Martin J."/>
            <person name="McCluskey K."/>
            <person name="Medina H.R."/>
            <person name="Miralles-Duran A."/>
            <person name="Miyazaki A."/>
            <person name="Munoz-Torres E."/>
            <person name="Oguiza J.A."/>
            <person name="Ohm R."/>
            <person name="Olmedo M."/>
            <person name="Orejas M."/>
            <person name="Ortiz-Castellanos L."/>
            <person name="Pisabarro A.G."/>
            <person name="Rodriguez-Romero J."/>
            <person name="Ruiz-Herrera J."/>
            <person name="Ruiz-Vazquez R."/>
            <person name="Sanz C."/>
            <person name="Schackwitz W."/>
            <person name="Schmutz J."/>
            <person name="Shahriari M."/>
            <person name="Shelest E."/>
            <person name="Silva-Franco F."/>
            <person name="Soanes D."/>
            <person name="Syed K."/>
            <person name="Tagua V.G."/>
            <person name="Talbot N.J."/>
            <person name="Thon M."/>
            <person name="De vries R.P."/>
            <person name="Wiebenga A."/>
            <person name="Yadav J.S."/>
            <person name="Braun E.L."/>
            <person name="Baker S."/>
            <person name="Garre V."/>
            <person name="Horwitz B."/>
            <person name="Torres-Martinez S."/>
            <person name="Idnurm A."/>
            <person name="Herrera-Estrella A."/>
            <person name="Gabaldon T."/>
            <person name="Grigoriev I.V."/>
        </authorList>
    </citation>
    <scope>NUCLEOTIDE SEQUENCE [LARGE SCALE GENOMIC DNA]</scope>
    <source>
        <strain evidence="13">NRRL 1555(-)</strain>
    </source>
</reference>
<feature type="domain" description="COG complex component COG2 C-terminal" evidence="11">
    <location>
        <begin position="426"/>
        <end position="756"/>
    </location>
</feature>
<name>A0A167QYF8_PHYB8</name>
<dbReference type="InterPro" id="IPR024602">
    <property type="entry name" value="COG_su2_N"/>
</dbReference>
<gene>
    <name evidence="12" type="ORF">PHYBLDRAFT_184315</name>
</gene>
<evidence type="ECO:0000256" key="2">
    <source>
        <dbReference type="ARBA" id="ARBA00007603"/>
    </source>
</evidence>
<dbReference type="PANTHER" id="PTHR12961:SF0">
    <property type="entry name" value="CONSERVED OLIGOMERIC GOLGI COMPLEX SUBUNIT 2"/>
    <property type="match status" value="1"/>
</dbReference>
<dbReference type="GO" id="GO:0015031">
    <property type="term" value="P:protein transport"/>
    <property type="evidence" value="ECO:0007669"/>
    <property type="project" value="UniProtKB-KW"/>
</dbReference>
<dbReference type="PANTHER" id="PTHR12961">
    <property type="entry name" value="CONSERVED OLIGOMERIC GOLGI COMPLEX COMPONENT 2"/>
    <property type="match status" value="1"/>
</dbReference>
<dbReference type="AlphaFoldDB" id="A0A167QYF8"/>
<dbReference type="Pfam" id="PF06148">
    <property type="entry name" value="COG2_N"/>
    <property type="match status" value="1"/>
</dbReference>
<dbReference type="InterPro" id="IPR024603">
    <property type="entry name" value="COG_complex_COG2_C"/>
</dbReference>
<dbReference type="EMBL" id="KV440971">
    <property type="protein sequence ID" value="OAD80470.1"/>
    <property type="molecule type" value="Genomic_DNA"/>
</dbReference>
<sequence>MTSLHQGASPRKSLFSFGDDDQDEDDQLIKSVQPLPRQAVERSEFTAVEFNPDRFLSSRRHLGLERLKSELNSHLRLLKTELIELLNRDYQDFINLSTNLKGVDRAMDDLMRPLTRMETQVKTASVHFQEVIDALEEQLNQRAHVRDKKACLKLLLNIHDSVTKVESLLEINVDTTKSSVITPAVVDSEGSDVSMDIGSGKQIERVAIEFNQMQHLVGRGKDLPFVTENAWRITRIKDTLQSKLSKTLSAALRQLKDHSADKTAHQSLVQCLRTYALIDQVQVAENLIRQELVRPFLSKVITKKALDAHRTSRSSDPSATAPAHPLTTMYGNILTFASTDLQPIIEITQKTLRGTNYEVLVNSLWVEVVERIHLECTSIYAAGQTDVFHKCYSASISFIMSIEALCTCKKSLFYLRSHPSYTEFMKRWQLPVYFQLRFREIVNTVEELLIDQQASVATRQLVTENGLALPGSKAVFKAIEQCWSDQIFLYGLSHRFWKLTIQLLRRYTLWASGFIDLARDTLAEKEKTNFYPAINPSSRPSTPRPGTPASNAHDTGVIEEATRLKQLTVLENDVETLVNKTTTLLNEVMIPKLPNTILPNILRESMNEIIHTLEKSTIEELNKRITDIISRRCMESVNLVKSITSQYRHTNKPVPIEPSYFIPNFFKPFKTFVDQNKAWINPEKQAVWAKVVFSAVLIRYTSVMSEMLTNLQKTEDSLRKLKKSKKSTVSSVQGDPLGDNTVTDENKIRLQLLIDARQIGKELCLMGIDKAEFKPYSSLLDAVQPFECLE</sequence>
<dbReference type="Pfam" id="PF12022">
    <property type="entry name" value="COG2_C"/>
    <property type="match status" value="1"/>
</dbReference>
<evidence type="ECO:0000256" key="7">
    <source>
        <dbReference type="ARBA" id="ARBA00023136"/>
    </source>
</evidence>
<protein>
    <recommendedName>
        <fullName evidence="3">Conserved oligomeric Golgi complex subunit 2</fullName>
    </recommendedName>
    <alternativeName>
        <fullName evidence="8">Component of oligomeric Golgi complex 2</fullName>
    </alternativeName>
</protein>
<dbReference type="GO" id="GO:0000139">
    <property type="term" value="C:Golgi membrane"/>
    <property type="evidence" value="ECO:0007669"/>
    <property type="project" value="UniProtKB-SubCell"/>
</dbReference>
<keyword evidence="6" id="KW-0333">Golgi apparatus</keyword>
<evidence type="ECO:0000256" key="8">
    <source>
        <dbReference type="ARBA" id="ARBA00031344"/>
    </source>
</evidence>
<dbReference type="RefSeq" id="XP_018298510.1">
    <property type="nucleotide sequence ID" value="XM_018438912.1"/>
</dbReference>
<dbReference type="GO" id="GO:0017119">
    <property type="term" value="C:Golgi transport complex"/>
    <property type="evidence" value="ECO:0007669"/>
    <property type="project" value="TreeGrafter"/>
</dbReference>
<evidence type="ECO:0000259" key="11">
    <source>
        <dbReference type="Pfam" id="PF12022"/>
    </source>
</evidence>
<evidence type="ECO:0000313" key="12">
    <source>
        <dbReference type="EMBL" id="OAD80470.1"/>
    </source>
</evidence>
<dbReference type="STRING" id="763407.A0A167QYF8"/>
<comment type="subcellular location">
    <subcellularLocation>
        <location evidence="1">Golgi apparatus membrane</location>
        <topology evidence="1">Peripheral membrane protein</topology>
    </subcellularLocation>
</comment>
<organism evidence="12 13">
    <name type="scientific">Phycomyces blakesleeanus (strain ATCC 8743b / DSM 1359 / FGSC 10004 / NBRC 33097 / NRRL 1555)</name>
    <dbReference type="NCBI Taxonomy" id="763407"/>
    <lineage>
        <taxon>Eukaryota</taxon>
        <taxon>Fungi</taxon>
        <taxon>Fungi incertae sedis</taxon>
        <taxon>Mucoromycota</taxon>
        <taxon>Mucoromycotina</taxon>
        <taxon>Mucoromycetes</taxon>
        <taxon>Mucorales</taxon>
        <taxon>Phycomycetaceae</taxon>
        <taxon>Phycomyces</taxon>
    </lineage>
</organism>
<keyword evidence="13" id="KW-1185">Reference proteome</keyword>
<evidence type="ECO:0000313" key="13">
    <source>
        <dbReference type="Proteomes" id="UP000077315"/>
    </source>
</evidence>